<comment type="caution">
    <text evidence="1">The sequence shown here is derived from an EMBL/GenBank/DDBJ whole genome shotgun (WGS) entry which is preliminary data.</text>
</comment>
<dbReference type="SUPFAM" id="SSF48310">
    <property type="entry name" value="Aldehyde ferredoxin oxidoreductase, C-terminal domains"/>
    <property type="match status" value="1"/>
</dbReference>
<protein>
    <submittedName>
        <fullName evidence="1">Uncharacterized protein</fullName>
    </submittedName>
</protein>
<dbReference type="InterPro" id="IPR036021">
    <property type="entry name" value="Tungsten_al_ferr_oxy-like_C"/>
</dbReference>
<organism evidence="1">
    <name type="scientific">marine sediment metagenome</name>
    <dbReference type="NCBI Taxonomy" id="412755"/>
    <lineage>
        <taxon>unclassified sequences</taxon>
        <taxon>metagenomes</taxon>
        <taxon>ecological metagenomes</taxon>
    </lineage>
</organism>
<accession>X1JI10</accession>
<sequence length="63" mass="7221">GLNLTEEELMNHYADIGRNLEKAFNTLHTNISRENDIPPKRFREEEVKSGPGSHIITDAKIIF</sequence>
<dbReference type="GO" id="GO:0016625">
    <property type="term" value="F:oxidoreductase activity, acting on the aldehyde or oxo group of donors, iron-sulfur protein as acceptor"/>
    <property type="evidence" value="ECO:0007669"/>
    <property type="project" value="InterPro"/>
</dbReference>
<name>X1JI10_9ZZZZ</name>
<dbReference type="AlphaFoldDB" id="X1JI10"/>
<gene>
    <name evidence="1" type="ORF">S03H2_71789</name>
</gene>
<reference evidence="1" key="1">
    <citation type="journal article" date="2014" name="Front. Microbiol.">
        <title>High frequency of phylogenetically diverse reductive dehalogenase-homologous genes in deep subseafloor sedimentary metagenomes.</title>
        <authorList>
            <person name="Kawai M."/>
            <person name="Futagami T."/>
            <person name="Toyoda A."/>
            <person name="Takaki Y."/>
            <person name="Nishi S."/>
            <person name="Hori S."/>
            <person name="Arai W."/>
            <person name="Tsubouchi T."/>
            <person name="Morono Y."/>
            <person name="Uchiyama I."/>
            <person name="Ito T."/>
            <person name="Fujiyama A."/>
            <person name="Inagaki F."/>
            <person name="Takami H."/>
        </authorList>
    </citation>
    <scope>NUCLEOTIDE SEQUENCE</scope>
    <source>
        <strain evidence="1">Expedition CK06-06</strain>
    </source>
</reference>
<dbReference type="EMBL" id="BARU01048214">
    <property type="protein sequence ID" value="GAH94351.1"/>
    <property type="molecule type" value="Genomic_DNA"/>
</dbReference>
<proteinExistence type="predicted"/>
<dbReference type="Gene3D" id="1.10.599.10">
    <property type="entry name" value="Aldehyde Ferredoxin Oxidoreductase Protein, subunit A, domain 3"/>
    <property type="match status" value="1"/>
</dbReference>
<dbReference type="InterPro" id="IPR013985">
    <property type="entry name" value="Ald_Fedxn_OxRdtase_dom3"/>
</dbReference>
<evidence type="ECO:0000313" key="1">
    <source>
        <dbReference type="EMBL" id="GAH94351.1"/>
    </source>
</evidence>
<dbReference type="GO" id="GO:0009055">
    <property type="term" value="F:electron transfer activity"/>
    <property type="evidence" value="ECO:0007669"/>
    <property type="project" value="InterPro"/>
</dbReference>
<dbReference type="GO" id="GO:0051536">
    <property type="term" value="F:iron-sulfur cluster binding"/>
    <property type="evidence" value="ECO:0007669"/>
    <property type="project" value="InterPro"/>
</dbReference>
<feature type="non-terminal residue" evidence="1">
    <location>
        <position position="1"/>
    </location>
</feature>